<dbReference type="InterPro" id="IPR008713">
    <property type="entry name" value="Phage_lambda_NinG"/>
</dbReference>
<name>A0ABS0ESK3_9BURK</name>
<proteinExistence type="predicted"/>
<evidence type="ECO:0000313" key="1">
    <source>
        <dbReference type="EMBL" id="MBF8177826.1"/>
    </source>
</evidence>
<dbReference type="Proteomes" id="UP000657372">
    <property type="component" value="Unassembled WGS sequence"/>
</dbReference>
<reference evidence="1 2" key="1">
    <citation type="submission" date="2020-11" db="EMBL/GenBank/DDBJ databases">
        <title>WGS of Herminiimonas contaminans strain Marseille-Q4544 isolated from planarians Schmidtea mediterranea.</title>
        <authorList>
            <person name="Kangale L."/>
        </authorList>
    </citation>
    <scope>NUCLEOTIDE SEQUENCE [LARGE SCALE GENOMIC DNA]</scope>
    <source>
        <strain evidence="1 2">Marseille-Q4544</strain>
    </source>
</reference>
<sequence>MTRTGFKPRANILRVSVRKTRKCSVCPNRYVPKSMSHVACGVECAAEVAKRKREKIARQVAKAERASIRERKAEIRTIPQLKARAQIAFNAFIRERDKHLPCICCGKWGGEWSRGGIWDAGHYRSRGSADHMRFVENNVHRQLKDCNRYGAGRAVDFRIGLIKRIGLEAVEALECNNTSIKWTREMLIKIEATYRRKLKELKESGHA</sequence>
<accession>A0ABS0ESK3</accession>
<gene>
    <name evidence="1" type="ORF">IXC47_09050</name>
</gene>
<dbReference type="EMBL" id="JADOEL010000005">
    <property type="protein sequence ID" value="MBF8177826.1"/>
    <property type="molecule type" value="Genomic_DNA"/>
</dbReference>
<protein>
    <submittedName>
        <fullName evidence="1">Recombination protein NinG</fullName>
    </submittedName>
</protein>
<organism evidence="1 2">
    <name type="scientific">Herminiimonas contaminans</name>
    <dbReference type="NCBI Taxonomy" id="1111140"/>
    <lineage>
        <taxon>Bacteria</taxon>
        <taxon>Pseudomonadati</taxon>
        <taxon>Pseudomonadota</taxon>
        <taxon>Betaproteobacteria</taxon>
        <taxon>Burkholderiales</taxon>
        <taxon>Oxalobacteraceae</taxon>
        <taxon>Herminiimonas</taxon>
    </lineage>
</organism>
<dbReference type="Pfam" id="PF05766">
    <property type="entry name" value="NinG"/>
    <property type="match status" value="1"/>
</dbReference>
<comment type="caution">
    <text evidence="1">The sequence shown here is derived from an EMBL/GenBank/DDBJ whole genome shotgun (WGS) entry which is preliminary data.</text>
</comment>
<evidence type="ECO:0000313" key="2">
    <source>
        <dbReference type="Proteomes" id="UP000657372"/>
    </source>
</evidence>
<keyword evidence="2" id="KW-1185">Reference proteome</keyword>